<dbReference type="AlphaFoldDB" id="A0A9P8Y4C1"/>
<comment type="caution">
    <text evidence="2">The sequence shown here is derived from an EMBL/GenBank/DDBJ whole genome shotgun (WGS) entry which is preliminary data.</text>
</comment>
<proteinExistence type="predicted"/>
<evidence type="ECO:0000313" key="3">
    <source>
        <dbReference type="Proteomes" id="UP000756346"/>
    </source>
</evidence>
<gene>
    <name evidence="2" type="ORF">B0I36DRAFT_128526</name>
</gene>
<reference evidence="2" key="1">
    <citation type="journal article" date="2021" name="Nat. Commun.">
        <title>Genetic determinants of endophytism in the Arabidopsis root mycobiome.</title>
        <authorList>
            <person name="Mesny F."/>
            <person name="Miyauchi S."/>
            <person name="Thiergart T."/>
            <person name="Pickel B."/>
            <person name="Atanasova L."/>
            <person name="Karlsson M."/>
            <person name="Huettel B."/>
            <person name="Barry K.W."/>
            <person name="Haridas S."/>
            <person name="Chen C."/>
            <person name="Bauer D."/>
            <person name="Andreopoulos W."/>
            <person name="Pangilinan J."/>
            <person name="LaButti K."/>
            <person name="Riley R."/>
            <person name="Lipzen A."/>
            <person name="Clum A."/>
            <person name="Drula E."/>
            <person name="Henrissat B."/>
            <person name="Kohler A."/>
            <person name="Grigoriev I.V."/>
            <person name="Martin F.M."/>
            <person name="Hacquard S."/>
        </authorList>
    </citation>
    <scope>NUCLEOTIDE SEQUENCE</scope>
    <source>
        <strain evidence="2">MPI-CAGE-CH-0230</strain>
    </source>
</reference>
<keyword evidence="3" id="KW-1185">Reference proteome</keyword>
<organism evidence="2 3">
    <name type="scientific">Microdochium trichocladiopsis</name>
    <dbReference type="NCBI Taxonomy" id="1682393"/>
    <lineage>
        <taxon>Eukaryota</taxon>
        <taxon>Fungi</taxon>
        <taxon>Dikarya</taxon>
        <taxon>Ascomycota</taxon>
        <taxon>Pezizomycotina</taxon>
        <taxon>Sordariomycetes</taxon>
        <taxon>Xylariomycetidae</taxon>
        <taxon>Xylariales</taxon>
        <taxon>Microdochiaceae</taxon>
        <taxon>Microdochium</taxon>
    </lineage>
</organism>
<name>A0A9P8Y4C1_9PEZI</name>
<feature type="region of interest" description="Disordered" evidence="1">
    <location>
        <begin position="54"/>
        <end position="80"/>
    </location>
</feature>
<evidence type="ECO:0000256" key="1">
    <source>
        <dbReference type="SAM" id="MobiDB-lite"/>
    </source>
</evidence>
<dbReference type="EMBL" id="JAGTJQ010000006">
    <property type="protein sequence ID" value="KAH7029120.1"/>
    <property type="molecule type" value="Genomic_DNA"/>
</dbReference>
<dbReference type="Proteomes" id="UP000756346">
    <property type="component" value="Unassembled WGS sequence"/>
</dbReference>
<sequence>MQPCDADLVCFCWRCHSSFTSLPSLCLAEHDGGRRCNGASYALYLCARSRAAGGPLSSQVGPLRSKPGPTTTKADDEGRPATCGRWTMMCAHTWTYMRRARRGAYGMAKNCLHEDVRVYYARALPHVGKAPKEGHRWIVNGERASSLPCPISDNTLAYNAPCRVTSSARVVGFVGLDSRTTTTTITARTTGGFFGLREWMRCRP</sequence>
<dbReference type="GeneID" id="70177709"/>
<accession>A0A9P8Y4C1</accession>
<dbReference type="RefSeq" id="XP_046011408.1">
    <property type="nucleotide sequence ID" value="XM_046148163.1"/>
</dbReference>
<evidence type="ECO:0000313" key="2">
    <source>
        <dbReference type="EMBL" id="KAH7029120.1"/>
    </source>
</evidence>
<protein>
    <submittedName>
        <fullName evidence="2">Uncharacterized protein</fullName>
    </submittedName>
</protein>